<dbReference type="Gene3D" id="3.80.10.10">
    <property type="entry name" value="Ribonuclease Inhibitor"/>
    <property type="match status" value="2"/>
</dbReference>
<evidence type="ECO:0000256" key="2">
    <source>
        <dbReference type="ARBA" id="ARBA00022737"/>
    </source>
</evidence>
<feature type="region of interest" description="Disordered" evidence="3">
    <location>
        <begin position="1835"/>
        <end position="1857"/>
    </location>
</feature>
<dbReference type="InterPro" id="IPR050647">
    <property type="entry name" value="Plant_LRR-RLKs"/>
</dbReference>
<evidence type="ECO:0000259" key="4">
    <source>
        <dbReference type="Pfam" id="PF20041"/>
    </source>
</evidence>
<name>A0ABS8AJ58_9BACT</name>
<accession>A0ABS8AJ58</accession>
<feature type="compositionally biased region" description="Polar residues" evidence="3">
    <location>
        <begin position="1783"/>
        <end position="1816"/>
    </location>
</feature>
<dbReference type="SUPFAM" id="SSF52058">
    <property type="entry name" value="L domain-like"/>
    <property type="match status" value="1"/>
</dbReference>
<dbReference type="PANTHER" id="PTHR48056">
    <property type="entry name" value="LRR RECEPTOR-LIKE SERINE/THREONINE-PROTEIN KINASE-RELATED"/>
    <property type="match status" value="1"/>
</dbReference>
<organism evidence="5 6">
    <name type="scientific">Hymenobacter nitidus</name>
    <dbReference type="NCBI Taxonomy" id="2880929"/>
    <lineage>
        <taxon>Bacteria</taxon>
        <taxon>Pseudomonadati</taxon>
        <taxon>Bacteroidota</taxon>
        <taxon>Cytophagia</taxon>
        <taxon>Cytophagales</taxon>
        <taxon>Hymenobacteraceae</taxon>
        <taxon>Hymenobacter</taxon>
    </lineage>
</organism>
<comment type="caution">
    <text evidence="5">The sequence shown here is derived from an EMBL/GenBank/DDBJ whole genome shotgun (WGS) entry which is preliminary data.</text>
</comment>
<dbReference type="RefSeq" id="WP_226190483.1">
    <property type="nucleotide sequence ID" value="NZ_JAJADQ010000018.1"/>
</dbReference>
<dbReference type="InterPro" id="IPR032675">
    <property type="entry name" value="LRR_dom_sf"/>
</dbReference>
<sequence length="1857" mass="205072">MRDRYAAYPFLLVFLFLFGGFRPQARAQSQGLVPDSTEVRVLRQLYAKTRGSAWLTQTNWLEGTTLDAVATWHGVTVVAGDIWAIHLPNNRLQGPLPASLGLLANLRELDLSYNQLQGALPTSLGQLLRLRTLVLSHNTFTGIIPKVLGTVQSLEQLQLNHNRLEGSLPGSLWSIPYLRRLDVSYNQLKGTVPDSAGGQPVLYVLLLQHNQFTGPLPASLGQVTSLAILDLSENRLSGKLPTAWSTLSNLANLYLSHNQLAGEIPKAWENMRGLQQLSLDHNQLEGSVPAELKRIPTLYGLVLHHNKFTYLPSWAGTSLALLDVRDNYLAFNSIEPNFSATGTSIVPSFSFTPQRILPPDTLQNCLVGSQRSLHRGMKGTGLLYQWERQLGAVWIEVAAPNDSTLQLSPVTASMEGNYRVRVTHPKVTTSYGAAIPLYTRTTYVDVLPYAPLALNEPKDTGCPPLTLLPALVVASRPATSADSVNYVRTYTARAAYTDSTLLAQAPVDSVQISTAYLDGLGRVVQTVIQQESPNKRDIVQPIAYDALGRQEKEYLPYTATPNAVRKEKAGGYRGDALHEQYQFYVAPTGSWPSTQVAYSKKAFEPSPLNRVTAQGSAGEAWNLDALDSHAVVLFERPTTARDTVYRWAPGFGNNHEDLLPRQPYAPGELWSTLTRDEQWHLSQSFTDKQGRVVLKQVAEHITARDTSWLKTYYVYDEFDRLRAVLPPLAVQRIRRNNLQVTGAGVERLLFRYNYDDQGRLIAKRIPDQDGYTYSVYDGLDRPVLTQDVAQRSRSEWVATKYDALGRVAYTALIRRPGSERDMLQAQASQDTTHWENPSATRLLERAYYTNRSYPTLTSGDQLLSIAYYDTYDYNQDGVTDADAAYVPATEQQLGGKVPVADTRVTGLATRSETRVLGTPMASNGAWLTSTSFFDEKQRLIQVVSTNARGGQDVVSSRYDFAGKVRGTYTVHTDPRHEAITVQEKPTYDHAGRVLSTTQALNGGAAVPLAQHTYNEIGQLEKKVLGNALQTVDYRYNIRGWLTQLNNPDQAQTDDLWSMSLHYDCGFTTREYNGNIAGQRWRSKSDNIERAYGYRYDSLNRVLQGDFVAKGLNATTWEAERGNYRFWAASYDANGNLLSLRRRGLLQEATRTTPRQYGVTDNIRYRYAPATLSEPVSNRLLRVDELAPAAAAPAAGQPARPDFQDGATSGSTQADYTYDAAGSLTSDRNKGITAIRYNHLRLPEAIRFATGDSLLYRYTASGQKVAKVAYAVGKPQVQTDYAGAWQYEKDSLRWLNHSEGRLLRFETRNVIGQPVVRYSYEYTLKDHLGNLRVAFREGVIDTDTATLEPVTAARERRLFDAASVSAPVARETSEARTGRFAAVLNAAGTSLHPPTPLGPFKQIAVAKGDAVQVKAYAHYLQPKQQSNWTFTLAGFVAGLLQPAPLSPTTGPDVSGKLKVLPLLNVALNSSIIEALRQFPDGVPQAYVRLLVFNQDSVPIAEVTQQISILAQTEHEVLMIDIPPLEQAGYVQVYVANESDTDVYFDDIEVTHHQGLQVQENHYDPFGLDLVGVSKSATPENKYSWNGKEKQSEFGLNWHDHGWRFYDPALGRWVVSDPDAEEADQESWGTYQFGLDNAVRYNDLDGRQAGPGDEIPTVAGAFVDFSASVANLVLSTWAYATGSSTKLQAQVDNFQVHYETVPVGGVKQEAKSFGLDALNVALNVMPTGKAGAGRMLEDATRRVVATEVATGAKATKLIGPAGDPGAVVTKQIPKGYKAVPAGKNNEGTSFQLSDPKKPNSNPNSTVRVMPGNKNSPHPEQQVPYVKQVKNGQQLDAQGNRLPSGNVGPAHIPRDSFIFR</sequence>
<feature type="domain" description="DUF6443" evidence="4">
    <location>
        <begin position="489"/>
        <end position="624"/>
    </location>
</feature>
<dbReference type="InterPro" id="IPR045619">
    <property type="entry name" value="DUF6443"/>
</dbReference>
<dbReference type="Pfam" id="PF00560">
    <property type="entry name" value="LRR_1"/>
    <property type="match status" value="1"/>
</dbReference>
<reference evidence="5" key="1">
    <citation type="submission" date="2021-10" db="EMBL/GenBank/DDBJ databases">
        <authorList>
            <person name="Dean J.D."/>
            <person name="Kim M.K."/>
            <person name="Newey C.N."/>
            <person name="Stoker T.S."/>
            <person name="Thompson D.W."/>
            <person name="Grose J.H."/>
        </authorList>
    </citation>
    <scope>NUCLEOTIDE SEQUENCE</scope>
    <source>
        <strain evidence="5">BT635</strain>
    </source>
</reference>
<dbReference type="InterPro" id="IPR001611">
    <property type="entry name" value="Leu-rich_rpt"/>
</dbReference>
<dbReference type="NCBIfam" id="TIGR03696">
    <property type="entry name" value="Rhs_assc_core"/>
    <property type="match status" value="1"/>
</dbReference>
<dbReference type="SMART" id="SM00369">
    <property type="entry name" value="LRR_TYP"/>
    <property type="match status" value="8"/>
</dbReference>
<dbReference type="Proteomes" id="UP001165297">
    <property type="component" value="Unassembled WGS sequence"/>
</dbReference>
<keyword evidence="6" id="KW-1185">Reference proteome</keyword>
<protein>
    <submittedName>
        <fullName evidence="5">DUF6443 domain-containing protein</fullName>
    </submittedName>
</protein>
<evidence type="ECO:0000313" key="5">
    <source>
        <dbReference type="EMBL" id="MCB2380468.1"/>
    </source>
</evidence>
<dbReference type="InterPro" id="IPR003591">
    <property type="entry name" value="Leu-rich_rpt_typical-subtyp"/>
</dbReference>
<evidence type="ECO:0000313" key="6">
    <source>
        <dbReference type="Proteomes" id="UP001165297"/>
    </source>
</evidence>
<evidence type="ECO:0000256" key="1">
    <source>
        <dbReference type="ARBA" id="ARBA00022614"/>
    </source>
</evidence>
<feature type="region of interest" description="Disordered" evidence="3">
    <location>
        <begin position="1191"/>
        <end position="1210"/>
    </location>
</feature>
<dbReference type="Pfam" id="PF20041">
    <property type="entry name" value="DUF6443"/>
    <property type="match status" value="1"/>
</dbReference>
<keyword evidence="1" id="KW-0433">Leucine-rich repeat</keyword>
<feature type="region of interest" description="Disordered" evidence="3">
    <location>
        <begin position="1775"/>
        <end position="1818"/>
    </location>
</feature>
<dbReference type="EMBL" id="JAJADQ010000018">
    <property type="protein sequence ID" value="MCB2380468.1"/>
    <property type="molecule type" value="Genomic_DNA"/>
</dbReference>
<dbReference type="InterPro" id="IPR022385">
    <property type="entry name" value="Rhs_assc_core"/>
</dbReference>
<feature type="compositionally biased region" description="Low complexity" evidence="3">
    <location>
        <begin position="1191"/>
        <end position="1200"/>
    </location>
</feature>
<proteinExistence type="predicted"/>
<dbReference type="Gene3D" id="2.180.10.10">
    <property type="entry name" value="RHS repeat-associated core"/>
    <property type="match status" value="2"/>
</dbReference>
<evidence type="ECO:0000256" key="3">
    <source>
        <dbReference type="SAM" id="MobiDB-lite"/>
    </source>
</evidence>
<dbReference type="Pfam" id="PF13855">
    <property type="entry name" value="LRR_8"/>
    <property type="match status" value="2"/>
</dbReference>
<gene>
    <name evidence="5" type="ORF">LGH70_22940</name>
</gene>
<keyword evidence="2" id="KW-0677">Repeat</keyword>